<dbReference type="InterPro" id="IPR014121">
    <property type="entry name" value="TraN_Ftype"/>
</dbReference>
<dbReference type="NCBIfam" id="NF009016">
    <property type="entry name" value="PRK12355.3-2"/>
    <property type="match status" value="1"/>
</dbReference>
<gene>
    <name evidence="1" type="ORF">NCTC9601_02455</name>
</gene>
<dbReference type="SMR" id="A0A2X1SF68"/>
<evidence type="ECO:0000313" key="1">
    <source>
        <dbReference type="EMBL" id="SPX55280.1"/>
    </source>
</evidence>
<dbReference type="EMBL" id="UASN01000019">
    <property type="protein sequence ID" value="SPX55280.1"/>
    <property type="molecule type" value="Genomic_DNA"/>
</dbReference>
<evidence type="ECO:0000313" key="2">
    <source>
        <dbReference type="Proteomes" id="UP000251123"/>
    </source>
</evidence>
<dbReference type="NCBIfam" id="TIGR02750">
    <property type="entry name" value="TraN_Ftype"/>
    <property type="match status" value="1"/>
</dbReference>
<dbReference type="AlphaFoldDB" id="A0A2X1SF68"/>
<name>A0A2X1SF68_KLEPN</name>
<reference evidence="1 2" key="1">
    <citation type="submission" date="2018-06" db="EMBL/GenBank/DDBJ databases">
        <authorList>
            <consortium name="Pathogen Informatics"/>
            <person name="Doyle S."/>
        </authorList>
    </citation>
    <scope>NUCLEOTIDE SEQUENCE [LARGE SCALE GENOMIC DNA]</scope>
    <source>
        <strain evidence="1 2">NCTC9601</strain>
    </source>
</reference>
<feature type="disulfide bond" evidence="3">
    <location>
        <begin position="292"/>
        <end position="300"/>
    </location>
</feature>
<dbReference type="NCBIfam" id="NF009009">
    <property type="entry name" value="PRK12355.1-2"/>
    <property type="match status" value="1"/>
</dbReference>
<dbReference type="PDB" id="7SZI">
    <property type="method" value="EM"/>
    <property type="resolution" value="2.70 A"/>
    <property type="chains" value="D=292-300"/>
</dbReference>
<evidence type="ECO:0007829" key="3">
    <source>
        <dbReference type="PDB" id="7SZI"/>
    </source>
</evidence>
<proteinExistence type="evidence at protein level"/>
<dbReference type="Pfam" id="PF06986">
    <property type="entry name" value="F_T4SS_TraN"/>
    <property type="match status" value="1"/>
</dbReference>
<accession>A0A2X1SF68</accession>
<organism evidence="1 2">
    <name type="scientific">Klebsiella pneumoniae</name>
    <dbReference type="NCBI Taxonomy" id="573"/>
    <lineage>
        <taxon>Bacteria</taxon>
        <taxon>Pseudomonadati</taxon>
        <taxon>Pseudomonadota</taxon>
        <taxon>Gammaproteobacteria</taxon>
        <taxon>Enterobacterales</taxon>
        <taxon>Enterobacteriaceae</taxon>
        <taxon>Klebsiella/Raoultella group</taxon>
        <taxon>Klebsiella</taxon>
        <taxon>Klebsiella pneumoniae complex</taxon>
    </lineage>
</organism>
<protein>
    <submittedName>
        <fullName evidence="1">Type-F conjugative transfer system mating-pair stabilization protein TraN</fullName>
    </submittedName>
</protein>
<dbReference type="Proteomes" id="UP000251123">
    <property type="component" value="Unassembled WGS sequence"/>
</dbReference>
<keyword evidence="3" id="KW-0002">3D-structure</keyword>
<reference evidence="3" key="2">
    <citation type="journal article" date="2022" name="Nat. Microbiol.">
        <title>Mating pair stabilization mediates bacterial conjugation species specificity.</title>
        <authorList>
            <person name="Low W.W."/>
            <person name="Wong J.L.C."/>
            <person name="Beltran L.C."/>
            <person name="Seddon C."/>
            <person name="David S."/>
            <person name="Kwong H.S."/>
            <person name="Bizeau T."/>
            <person name="Wang F."/>
            <person name="Pena A."/>
            <person name="Costa T.R.D."/>
            <person name="Pham B."/>
            <person name="Chen M."/>
            <person name="Egelman E.H."/>
            <person name="Beis K."/>
            <person name="Frankel G."/>
        </authorList>
    </citation>
    <scope>STRUCTURE BY ELECTRON MICROSCOPY (2.70 ANGSTROMS) OF 292-300</scope>
    <scope>DISULFIDE BONDS</scope>
</reference>
<sequence>MPPGASHERQTVLHSVTGNCEGGNENGYFRADRAFFVLSAFIWLASPACADSGSAYKAGSDFAKQVQGNGLNSLKNFSGEQNLPGYTDNPDQTKYYGGVTASGDSSLKSDSALEFSQGDTGKTITESFTNRPPDQISQDAPFIQAAKDTESRADSIVGDTGQSCTAQVVYRSEFTNHTCERDLQVENFCTREATLKDNATTQKVNRTYQQVVTLNYARSTRQWSGNLTIPTNGRLLNASVDGEPLVIPWIEECDSEGKVRDSCKSAVSESLTLFERTFPIDVISWPRSESICSGGQNTHCRKYTYDGKGKIHQSFGVDKAVKAGQNFSVSKTSRTVSSASQKPVQVTVTLVMEETETVYAPEVVWVESCPFSKDEGKKTGEECISPGGTRTITLGGRDYSFTEACWKYKDTWLTQPADNGSCESLMKNTACTLSSRQCAFSSEEGTCLHEYATYSCETRTSGKQMICGGDVFCLDGECDKATSGKSNDFGQAVSELAALAAAGKDVAALNGVDVRAFTGKAKFCKKFAAGFSNCCKDSGWGQDVGLAKCNSEEKALGKAKDNKLTVSVGEFCSRKVLGVCLQKKRSYCQFDSKLAQIVQQQGRNGQLRIGFGSAKHPDCRGITVDELQKIQFDRLDFTNFYEDLMNNQKIPDSGVLTQKVKEQIADQLKQAGQ</sequence>
<dbReference type="EMDB" id="EMD-25567"/>